<sequence>GTTTSGTRHMSKASIPKPLKPSIAFSLSSKARYFYADSSSE</sequence>
<keyword evidence="2" id="KW-1185">Reference proteome</keyword>
<evidence type="ECO:0000313" key="2">
    <source>
        <dbReference type="Proteomes" id="UP000265520"/>
    </source>
</evidence>
<feature type="non-terminal residue" evidence="1">
    <location>
        <position position="1"/>
    </location>
</feature>
<protein>
    <submittedName>
        <fullName evidence="1">Uncharacterized protein</fullName>
    </submittedName>
</protein>
<reference evidence="1 2" key="1">
    <citation type="journal article" date="2018" name="Front. Plant Sci.">
        <title>Red Clover (Trifolium pratense) and Zigzag Clover (T. medium) - A Picture of Genomic Similarities and Differences.</title>
        <authorList>
            <person name="Dluhosova J."/>
            <person name="Istvanek J."/>
            <person name="Nedelnik J."/>
            <person name="Repkova J."/>
        </authorList>
    </citation>
    <scope>NUCLEOTIDE SEQUENCE [LARGE SCALE GENOMIC DNA]</scope>
    <source>
        <strain evidence="2">cv. 10/8</strain>
        <tissue evidence="1">Leaf</tissue>
    </source>
</reference>
<evidence type="ECO:0000313" key="1">
    <source>
        <dbReference type="EMBL" id="MCI51805.1"/>
    </source>
</evidence>
<organism evidence="1 2">
    <name type="scientific">Trifolium medium</name>
    <dbReference type="NCBI Taxonomy" id="97028"/>
    <lineage>
        <taxon>Eukaryota</taxon>
        <taxon>Viridiplantae</taxon>
        <taxon>Streptophyta</taxon>
        <taxon>Embryophyta</taxon>
        <taxon>Tracheophyta</taxon>
        <taxon>Spermatophyta</taxon>
        <taxon>Magnoliopsida</taxon>
        <taxon>eudicotyledons</taxon>
        <taxon>Gunneridae</taxon>
        <taxon>Pentapetalae</taxon>
        <taxon>rosids</taxon>
        <taxon>fabids</taxon>
        <taxon>Fabales</taxon>
        <taxon>Fabaceae</taxon>
        <taxon>Papilionoideae</taxon>
        <taxon>50 kb inversion clade</taxon>
        <taxon>NPAAA clade</taxon>
        <taxon>Hologalegina</taxon>
        <taxon>IRL clade</taxon>
        <taxon>Trifolieae</taxon>
        <taxon>Trifolium</taxon>
    </lineage>
</organism>
<dbReference type="AlphaFoldDB" id="A0A392SUR9"/>
<name>A0A392SUR9_9FABA</name>
<proteinExistence type="predicted"/>
<comment type="caution">
    <text evidence="1">The sequence shown here is derived from an EMBL/GenBank/DDBJ whole genome shotgun (WGS) entry which is preliminary data.</text>
</comment>
<accession>A0A392SUR9</accession>
<dbReference type="Proteomes" id="UP000265520">
    <property type="component" value="Unassembled WGS sequence"/>
</dbReference>
<dbReference type="EMBL" id="LXQA010437587">
    <property type="protein sequence ID" value="MCI51805.1"/>
    <property type="molecule type" value="Genomic_DNA"/>
</dbReference>